<evidence type="ECO:0000256" key="2">
    <source>
        <dbReference type="ARBA" id="ARBA00022475"/>
    </source>
</evidence>
<feature type="domain" description="Integral membrane protein YccS N-terminal" evidence="8">
    <location>
        <begin position="74"/>
        <end position="323"/>
    </location>
</feature>
<feature type="transmembrane region" description="Helical" evidence="7">
    <location>
        <begin position="146"/>
        <end position="166"/>
    </location>
</feature>
<sequence length="742" mass="83690">MNSTFSQYFLRFRGFLKSTDFSKALILGSAITLPITLGVYFERFEFGLAIALGALLCSSSDVSGSQRHKNIGIIFSAVLAVLVSLAGGYLVFNSWLFVPVLGFIMFAISYLAVFGFRASLISFSGLFAMVLSFANTYEFIEVYERALFIGVGGLWYLGLNMVWQALNPRSQTDQYIAQTLDLTSTYLETRGKLITPGASRLELFKKLLDLQAELNDKHETLREILMSARKTSGSSSYERKRLLIFIQLVDVLELAMANPVNYEKMDGLMLQHKEKILLFQTLIFKMAGRLNFIALNIRHGHKLPPLQDLHVALEEVKKGISLYGRELNYIPDEGSFMLQNLYDYQEKQVEKISKIEQLLITKEQGELGVIKKDEAARFLTPQEYDPKILIENFGFGSSIFKHSLRLAIVVMIGYAIGAYFSLQNAYWILLTIIVIMRPNYGLTKTRSKQRTAGTLIGAAIAVGIVLLTQNVVIYGVLSVVSLIIAFAMVQKNYKTSAIFVTLSVVFIYALLEPNVLDVIQYRVVDTLIGAGLATLGNILLWPSWEFFGIKTTIADSISANREYFKEVAGFYQKKGKVSTSYKVSRKQAFLGLGNLSAAFQRMTQEPRSKQKNLEKIYEVVVLNHSFLSSLASFGTYIQNHTTTPASSQVIIYAEIIDQNLERALAFLKEKEILSPPDPSRQKEAEKYFDQKFERIQSISPENKILGEATVSSLQEAQLVYEQLKWLQEISIKLEKKLQEINF</sequence>
<accession>A0A5B8YGC4</accession>
<gene>
    <name evidence="10" type="ORF">FK178_04605</name>
</gene>
<dbReference type="EMBL" id="CP042476">
    <property type="protein sequence ID" value="QED37032.1"/>
    <property type="molecule type" value="Genomic_DNA"/>
</dbReference>
<evidence type="ECO:0000259" key="8">
    <source>
        <dbReference type="Pfam" id="PF12805"/>
    </source>
</evidence>
<dbReference type="PANTHER" id="PTHR30509:SF8">
    <property type="entry name" value="INNER MEMBRANE PROTEIN YCCS"/>
    <property type="match status" value="1"/>
</dbReference>
<dbReference type="OrthoDB" id="8670769at2"/>
<protein>
    <submittedName>
        <fullName evidence="10">FUSC family protein</fullName>
    </submittedName>
</protein>
<feature type="transmembrane region" description="Helical" evidence="7">
    <location>
        <begin position="120"/>
        <end position="140"/>
    </location>
</feature>
<feature type="transmembrane region" description="Helical" evidence="7">
    <location>
        <begin position="21"/>
        <end position="40"/>
    </location>
</feature>
<evidence type="ECO:0000256" key="5">
    <source>
        <dbReference type="ARBA" id="ARBA00023136"/>
    </source>
</evidence>
<dbReference type="Pfam" id="PF12805">
    <property type="entry name" value="FUSC-like"/>
    <property type="match status" value="1"/>
</dbReference>
<dbReference type="InterPro" id="IPR032692">
    <property type="entry name" value="YccS_N"/>
</dbReference>
<feature type="domain" description="Integral membrane bound transporter" evidence="9">
    <location>
        <begin position="413"/>
        <end position="534"/>
    </location>
</feature>
<dbReference type="AlphaFoldDB" id="A0A5B8YGC4"/>
<evidence type="ECO:0000256" key="3">
    <source>
        <dbReference type="ARBA" id="ARBA00022692"/>
    </source>
</evidence>
<evidence type="ECO:0000313" key="10">
    <source>
        <dbReference type="EMBL" id="QED37032.1"/>
    </source>
</evidence>
<evidence type="ECO:0000256" key="1">
    <source>
        <dbReference type="ARBA" id="ARBA00004651"/>
    </source>
</evidence>
<evidence type="ECO:0000259" key="9">
    <source>
        <dbReference type="Pfam" id="PF13515"/>
    </source>
</evidence>
<dbReference type="InterPro" id="IPR049453">
    <property type="entry name" value="Memb_transporter_dom"/>
</dbReference>
<keyword evidence="2" id="KW-1003">Cell membrane</keyword>
<proteinExistence type="inferred from homology"/>
<feature type="transmembrane region" description="Helical" evidence="7">
    <location>
        <begin position="493"/>
        <end position="511"/>
    </location>
</feature>
<feature type="transmembrane region" description="Helical" evidence="7">
    <location>
        <begin position="96"/>
        <end position="113"/>
    </location>
</feature>
<evidence type="ECO:0000256" key="4">
    <source>
        <dbReference type="ARBA" id="ARBA00022989"/>
    </source>
</evidence>
<evidence type="ECO:0000256" key="7">
    <source>
        <dbReference type="SAM" id="Phobius"/>
    </source>
</evidence>
<feature type="transmembrane region" description="Helical" evidence="7">
    <location>
        <begin position="403"/>
        <end position="420"/>
    </location>
</feature>
<keyword evidence="5 7" id="KW-0472">Membrane</keyword>
<comment type="similarity">
    <text evidence="6">Belongs to the YccS/YhfK family.</text>
</comment>
<feature type="transmembrane region" description="Helical" evidence="7">
    <location>
        <begin position="523"/>
        <end position="544"/>
    </location>
</feature>
<organism evidence="10 11">
    <name type="scientific">Antarcticibacterium arcticum</name>
    <dbReference type="NCBI Taxonomy" id="2585771"/>
    <lineage>
        <taxon>Bacteria</taxon>
        <taxon>Pseudomonadati</taxon>
        <taxon>Bacteroidota</taxon>
        <taxon>Flavobacteriia</taxon>
        <taxon>Flavobacteriales</taxon>
        <taxon>Flavobacteriaceae</taxon>
        <taxon>Antarcticibacterium</taxon>
    </lineage>
</organism>
<dbReference type="KEGG" id="anp:FK178_04605"/>
<feature type="transmembrane region" description="Helical" evidence="7">
    <location>
        <begin position="71"/>
        <end position="90"/>
    </location>
</feature>
<comment type="subcellular location">
    <subcellularLocation>
        <location evidence="1">Cell membrane</location>
        <topology evidence="1">Multi-pass membrane protein</topology>
    </subcellularLocation>
</comment>
<feature type="transmembrane region" description="Helical" evidence="7">
    <location>
        <begin position="454"/>
        <end position="487"/>
    </location>
</feature>
<dbReference type="Proteomes" id="UP000321954">
    <property type="component" value="Chromosome"/>
</dbReference>
<dbReference type="PANTHER" id="PTHR30509">
    <property type="entry name" value="P-HYDROXYBENZOIC ACID EFFLUX PUMP SUBUNIT-RELATED"/>
    <property type="match status" value="1"/>
</dbReference>
<evidence type="ECO:0000313" key="11">
    <source>
        <dbReference type="Proteomes" id="UP000321954"/>
    </source>
</evidence>
<dbReference type="GO" id="GO:0005886">
    <property type="term" value="C:plasma membrane"/>
    <property type="evidence" value="ECO:0007669"/>
    <property type="project" value="UniProtKB-SubCell"/>
</dbReference>
<name>A0A5B8YGC4_9FLAO</name>
<keyword evidence="3 7" id="KW-0812">Transmembrane</keyword>
<evidence type="ECO:0000256" key="6">
    <source>
        <dbReference type="ARBA" id="ARBA00043993"/>
    </source>
</evidence>
<keyword evidence="4 7" id="KW-1133">Transmembrane helix</keyword>
<dbReference type="Pfam" id="PF13515">
    <property type="entry name" value="FUSC_2"/>
    <property type="match status" value="1"/>
</dbReference>
<keyword evidence="11" id="KW-1185">Reference proteome</keyword>
<reference evidence="10 11" key="1">
    <citation type="submission" date="2019-08" db="EMBL/GenBank/DDBJ databases">
        <title>Antarcticibacterium arcticum sp. nov., a bacterium isolated from marine sediment of the Canadian Beaufort Sea.</title>
        <authorList>
            <person name="Lee Y.M."/>
            <person name="Baek K."/>
            <person name="Lee D.-H."/>
            <person name="Shin S.C."/>
            <person name="Jin Y.K."/>
            <person name="Park Y."/>
        </authorList>
    </citation>
    <scope>NUCLEOTIDE SEQUENCE [LARGE SCALE GENOMIC DNA]</scope>
    <source>
        <strain evidence="10 11">PAMC 28998</strain>
    </source>
</reference>